<feature type="domain" description="O-antigen ligase-related" evidence="6">
    <location>
        <begin position="238"/>
        <end position="396"/>
    </location>
</feature>
<dbReference type="PANTHER" id="PTHR37422">
    <property type="entry name" value="TEICHURONIC ACID BIOSYNTHESIS PROTEIN TUAE"/>
    <property type="match status" value="1"/>
</dbReference>
<feature type="transmembrane region" description="Helical" evidence="5">
    <location>
        <begin position="254"/>
        <end position="269"/>
    </location>
</feature>
<feature type="transmembrane region" description="Helical" evidence="5">
    <location>
        <begin position="59"/>
        <end position="75"/>
    </location>
</feature>
<comment type="subcellular location">
    <subcellularLocation>
        <location evidence="1">Membrane</location>
        <topology evidence="1">Multi-pass membrane protein</topology>
    </subcellularLocation>
</comment>
<feature type="transmembrane region" description="Helical" evidence="5">
    <location>
        <begin position="117"/>
        <end position="138"/>
    </location>
</feature>
<evidence type="ECO:0000256" key="2">
    <source>
        <dbReference type="ARBA" id="ARBA00022692"/>
    </source>
</evidence>
<feature type="transmembrane region" description="Helical" evidence="5">
    <location>
        <begin position="281"/>
        <end position="301"/>
    </location>
</feature>
<evidence type="ECO:0000256" key="5">
    <source>
        <dbReference type="SAM" id="Phobius"/>
    </source>
</evidence>
<evidence type="ECO:0000256" key="3">
    <source>
        <dbReference type="ARBA" id="ARBA00022989"/>
    </source>
</evidence>
<dbReference type="InterPro" id="IPR051533">
    <property type="entry name" value="WaaL-like"/>
</dbReference>
<keyword evidence="3 5" id="KW-1133">Transmembrane helix</keyword>
<feature type="transmembrane region" description="Helical" evidence="5">
    <location>
        <begin position="144"/>
        <end position="162"/>
    </location>
</feature>
<gene>
    <name evidence="7" type="ORF">METZ01_LOCUS265050</name>
</gene>
<protein>
    <recommendedName>
        <fullName evidence="6">O-antigen ligase-related domain-containing protein</fullName>
    </recommendedName>
</protein>
<evidence type="ECO:0000313" key="7">
    <source>
        <dbReference type="EMBL" id="SVC12196.1"/>
    </source>
</evidence>
<proteinExistence type="predicted"/>
<dbReference type="InterPro" id="IPR007016">
    <property type="entry name" value="O-antigen_ligase-rel_domated"/>
</dbReference>
<sequence length="416" mass="45412">MARSSWATPDNGWVVAGAALAVALVTAVPMLLLGTALHIVLVAGALVSVVAILFSPRRALVALVVVISVLPATLIDATRLPLGLRPWELILLAALLFAVIDFIFFDGLRLRRTRADGLVVAFLGAAGIGALVGAWYGHEAILRNARYPFYYLCFFLVLQAVDRRDVTRLFAPVFVVIGAVVSAQYILEFLGAIDLSTGENFVRIGRRQGIVLPVSLLVIANCMVHDPRRWGRGPMLGLVLFTGLGFALTMGRGMWASFGLGLVVSVWLWHKGQPVEQRRAWKGIALAFGLVLTLTATVLVFQRVTGTSISAHAVERSRTFVDYSRDIQFLSRLLNYAMALEEISQHPILGAGQGATVTSYSFDPDTDRFETWTAWTLDNLYLTLWLKLGLAGLILFSALCLCVGRAGMRVFHRSSD</sequence>
<organism evidence="7">
    <name type="scientific">marine metagenome</name>
    <dbReference type="NCBI Taxonomy" id="408172"/>
    <lineage>
        <taxon>unclassified sequences</taxon>
        <taxon>metagenomes</taxon>
        <taxon>ecological metagenomes</taxon>
    </lineage>
</organism>
<reference evidence="7" key="1">
    <citation type="submission" date="2018-05" db="EMBL/GenBank/DDBJ databases">
        <authorList>
            <person name="Lanie J.A."/>
            <person name="Ng W.-L."/>
            <person name="Kazmierczak K.M."/>
            <person name="Andrzejewski T.M."/>
            <person name="Davidsen T.M."/>
            <person name="Wayne K.J."/>
            <person name="Tettelin H."/>
            <person name="Glass J.I."/>
            <person name="Rusch D."/>
            <person name="Podicherti R."/>
            <person name="Tsui H.-C.T."/>
            <person name="Winkler M.E."/>
        </authorList>
    </citation>
    <scope>NUCLEOTIDE SEQUENCE</scope>
</reference>
<evidence type="ECO:0000256" key="1">
    <source>
        <dbReference type="ARBA" id="ARBA00004141"/>
    </source>
</evidence>
<dbReference type="GO" id="GO:0016020">
    <property type="term" value="C:membrane"/>
    <property type="evidence" value="ECO:0007669"/>
    <property type="project" value="UniProtKB-SubCell"/>
</dbReference>
<dbReference type="Pfam" id="PF04932">
    <property type="entry name" value="Wzy_C"/>
    <property type="match status" value="1"/>
</dbReference>
<feature type="transmembrane region" description="Helical" evidence="5">
    <location>
        <begin position="12"/>
        <end position="30"/>
    </location>
</feature>
<keyword evidence="4 5" id="KW-0472">Membrane</keyword>
<dbReference type="PANTHER" id="PTHR37422:SF13">
    <property type="entry name" value="LIPOPOLYSACCHARIDE BIOSYNTHESIS PROTEIN PA4999-RELATED"/>
    <property type="match status" value="1"/>
</dbReference>
<dbReference type="EMBL" id="UINC01074723">
    <property type="protein sequence ID" value="SVC12196.1"/>
    <property type="molecule type" value="Genomic_DNA"/>
</dbReference>
<feature type="non-terminal residue" evidence="7">
    <location>
        <position position="416"/>
    </location>
</feature>
<feature type="transmembrane region" description="Helical" evidence="5">
    <location>
        <begin position="384"/>
        <end position="404"/>
    </location>
</feature>
<keyword evidence="2 5" id="KW-0812">Transmembrane</keyword>
<dbReference type="AlphaFoldDB" id="A0A382JK59"/>
<evidence type="ECO:0000259" key="6">
    <source>
        <dbReference type="Pfam" id="PF04932"/>
    </source>
</evidence>
<accession>A0A382JK59</accession>
<name>A0A382JK59_9ZZZZ</name>
<evidence type="ECO:0000256" key="4">
    <source>
        <dbReference type="ARBA" id="ARBA00023136"/>
    </source>
</evidence>
<feature type="transmembrane region" description="Helical" evidence="5">
    <location>
        <begin position="87"/>
        <end position="105"/>
    </location>
</feature>
<feature type="transmembrane region" description="Helical" evidence="5">
    <location>
        <begin position="169"/>
        <end position="187"/>
    </location>
</feature>
<feature type="transmembrane region" description="Helical" evidence="5">
    <location>
        <begin position="36"/>
        <end position="54"/>
    </location>
</feature>